<dbReference type="PANTHER" id="PTHR30283:SF4">
    <property type="entry name" value="PEROXIDE STRESS RESISTANCE PROTEIN YAAA"/>
    <property type="match status" value="1"/>
</dbReference>
<protein>
    <recommendedName>
        <fullName evidence="3">Peroxide stress protein YaaA</fullName>
    </recommendedName>
</protein>
<organism evidence="1 2">
    <name type="scientific">Ornithinimicrobium humiphilum</name>
    <dbReference type="NCBI Taxonomy" id="125288"/>
    <lineage>
        <taxon>Bacteria</taxon>
        <taxon>Bacillati</taxon>
        <taxon>Actinomycetota</taxon>
        <taxon>Actinomycetes</taxon>
        <taxon>Micrococcales</taxon>
        <taxon>Ornithinimicrobiaceae</taxon>
        <taxon>Ornithinimicrobium</taxon>
    </lineage>
</organism>
<dbReference type="InterPro" id="IPR005583">
    <property type="entry name" value="YaaA"/>
</dbReference>
<comment type="caution">
    <text evidence="1">The sequence shown here is derived from an EMBL/GenBank/DDBJ whole genome shotgun (WGS) entry which is preliminary data.</text>
</comment>
<proteinExistence type="predicted"/>
<dbReference type="EMBL" id="VFPU01000001">
    <property type="protein sequence ID" value="TQM97094.1"/>
    <property type="molecule type" value="Genomic_DNA"/>
</dbReference>
<dbReference type="Pfam" id="PF03883">
    <property type="entry name" value="H2O2_YaaD"/>
    <property type="match status" value="1"/>
</dbReference>
<name>A0A543KPW4_9MICO</name>
<dbReference type="GO" id="GO:0033194">
    <property type="term" value="P:response to hydroperoxide"/>
    <property type="evidence" value="ECO:0007669"/>
    <property type="project" value="TreeGrafter"/>
</dbReference>
<evidence type="ECO:0000313" key="2">
    <source>
        <dbReference type="Proteomes" id="UP000315133"/>
    </source>
</evidence>
<reference evidence="1 2" key="1">
    <citation type="submission" date="2019-06" db="EMBL/GenBank/DDBJ databases">
        <title>Sequencing the genomes of 1000 actinobacteria strains.</title>
        <authorList>
            <person name="Klenk H.-P."/>
        </authorList>
    </citation>
    <scope>NUCLEOTIDE SEQUENCE [LARGE SCALE GENOMIC DNA]</scope>
    <source>
        <strain evidence="1 2">DSM 12362</strain>
    </source>
</reference>
<keyword evidence="2" id="KW-1185">Reference proteome</keyword>
<evidence type="ECO:0008006" key="3">
    <source>
        <dbReference type="Google" id="ProtNLM"/>
    </source>
</evidence>
<dbReference type="GO" id="GO:0005829">
    <property type="term" value="C:cytosol"/>
    <property type="evidence" value="ECO:0007669"/>
    <property type="project" value="TreeGrafter"/>
</dbReference>
<gene>
    <name evidence="1" type="ORF">FB476_1994</name>
</gene>
<dbReference type="AlphaFoldDB" id="A0A543KPW4"/>
<sequence>MRVLILLPPSESKAVRARGAALRPETLSAPALAPQRERVAAALAQVSAGPEAMEVLGVGASLTEEVARNTRLATAPTLPARELYTGVLYDALDLTTLDPASARRATRRLRVVSALYGLVRMSDRLAPYRLSMGVNLPGVGPLATAWRPHLEQVLPEDAGHGLVVDCRSSTYAAAWTPTGELARRWVTVRVPGASHMAKHTRGLVARVLCEEPSDPRRPEALMPLLADRFDGVELYEPARPGRPWVLDVPPA</sequence>
<dbReference type="Proteomes" id="UP000315133">
    <property type="component" value="Unassembled WGS sequence"/>
</dbReference>
<dbReference type="PANTHER" id="PTHR30283">
    <property type="entry name" value="PEROXIDE STRESS RESPONSE PROTEIN YAAA"/>
    <property type="match status" value="1"/>
</dbReference>
<evidence type="ECO:0000313" key="1">
    <source>
        <dbReference type="EMBL" id="TQM97094.1"/>
    </source>
</evidence>
<accession>A0A543KPW4</accession>